<dbReference type="Proteomes" id="UP000776983">
    <property type="component" value="Unassembled WGS sequence"/>
</dbReference>
<feature type="chain" id="PRO_5046859516" evidence="9">
    <location>
        <begin position="25"/>
        <end position="562"/>
    </location>
</feature>
<reference evidence="10 11" key="1">
    <citation type="submission" date="2020-07" db="EMBL/GenBank/DDBJ databases">
        <title>Pusillimonas sp. nov., isolated from poultry manure in Taiwan.</title>
        <authorList>
            <person name="Lin S.-Y."/>
            <person name="Tang Y.-S."/>
            <person name="Young C.-C."/>
        </authorList>
    </citation>
    <scope>NUCLEOTIDE SEQUENCE [LARGE SCALE GENOMIC DNA]</scope>
    <source>
        <strain evidence="10 11">CC-YST705</strain>
    </source>
</reference>
<keyword evidence="11" id="KW-1185">Reference proteome</keyword>
<evidence type="ECO:0000256" key="3">
    <source>
        <dbReference type="ARBA" id="ARBA00022723"/>
    </source>
</evidence>
<organism evidence="10 11">
    <name type="scientific">Mesopusillimonas faecipullorum</name>
    <dbReference type="NCBI Taxonomy" id="2755040"/>
    <lineage>
        <taxon>Bacteria</taxon>
        <taxon>Pseudomonadati</taxon>
        <taxon>Pseudomonadota</taxon>
        <taxon>Betaproteobacteria</taxon>
        <taxon>Burkholderiales</taxon>
        <taxon>Alcaligenaceae</taxon>
        <taxon>Mesopusillimonas</taxon>
    </lineage>
</organism>
<dbReference type="EMBL" id="JACDXW010000001">
    <property type="protein sequence ID" value="MCB5362307.1"/>
    <property type="molecule type" value="Genomic_DNA"/>
</dbReference>
<keyword evidence="3" id="KW-0479">Metal-binding</keyword>
<evidence type="ECO:0000256" key="6">
    <source>
        <dbReference type="ARBA" id="ARBA00022837"/>
    </source>
</evidence>
<evidence type="ECO:0000256" key="2">
    <source>
        <dbReference type="ARBA" id="ARBA00022487"/>
    </source>
</evidence>
<evidence type="ECO:0000313" key="11">
    <source>
        <dbReference type="Proteomes" id="UP000776983"/>
    </source>
</evidence>
<keyword evidence="5 10" id="KW-0378">Hydrolase</keyword>
<name>A0ABS8C8G2_9BURK</name>
<feature type="signal peptide" evidence="9">
    <location>
        <begin position="1"/>
        <end position="24"/>
    </location>
</feature>
<comment type="caution">
    <text evidence="10">The sequence shown here is derived from an EMBL/GenBank/DDBJ whole genome shotgun (WGS) entry which is preliminary data.</text>
</comment>
<accession>A0ABS8C8G2</accession>
<dbReference type="PANTHER" id="PTHR33938:SF15">
    <property type="entry name" value="FERULOYL ESTERASE B-RELATED"/>
    <property type="match status" value="1"/>
</dbReference>
<evidence type="ECO:0000256" key="4">
    <source>
        <dbReference type="ARBA" id="ARBA00022729"/>
    </source>
</evidence>
<evidence type="ECO:0000313" key="10">
    <source>
        <dbReference type="EMBL" id="MCB5362307.1"/>
    </source>
</evidence>
<dbReference type="GO" id="GO:0016787">
    <property type="term" value="F:hydrolase activity"/>
    <property type="evidence" value="ECO:0007669"/>
    <property type="project" value="UniProtKB-KW"/>
</dbReference>
<protein>
    <submittedName>
        <fullName evidence="10">Tannase/feruloyl esterase family alpha/beta hydrolase</fullName>
    </submittedName>
</protein>
<keyword evidence="7" id="KW-1015">Disulfide bond</keyword>
<evidence type="ECO:0000256" key="8">
    <source>
        <dbReference type="SAM" id="MobiDB-lite"/>
    </source>
</evidence>
<dbReference type="PROSITE" id="PS51257">
    <property type="entry name" value="PROKAR_LIPOPROTEIN"/>
    <property type="match status" value="1"/>
</dbReference>
<feature type="compositionally biased region" description="Low complexity" evidence="8">
    <location>
        <begin position="28"/>
        <end position="37"/>
    </location>
</feature>
<gene>
    <name evidence="10" type="ORF">H0484_00835</name>
</gene>
<feature type="region of interest" description="Disordered" evidence="8">
    <location>
        <begin position="28"/>
        <end position="49"/>
    </location>
</feature>
<dbReference type="InterPro" id="IPR011118">
    <property type="entry name" value="Tannase/feruloyl_esterase"/>
</dbReference>
<comment type="similarity">
    <text evidence="1">Belongs to the tannase family.</text>
</comment>
<dbReference type="Pfam" id="PF07519">
    <property type="entry name" value="Tannase"/>
    <property type="match status" value="1"/>
</dbReference>
<dbReference type="SUPFAM" id="SSF53474">
    <property type="entry name" value="alpha/beta-Hydrolases"/>
    <property type="match status" value="1"/>
</dbReference>
<evidence type="ECO:0000256" key="1">
    <source>
        <dbReference type="ARBA" id="ARBA00006249"/>
    </source>
</evidence>
<evidence type="ECO:0000256" key="7">
    <source>
        <dbReference type="ARBA" id="ARBA00023157"/>
    </source>
</evidence>
<dbReference type="InterPro" id="IPR029058">
    <property type="entry name" value="AB_hydrolase_fold"/>
</dbReference>
<dbReference type="PANTHER" id="PTHR33938">
    <property type="entry name" value="FERULOYL ESTERASE B-RELATED"/>
    <property type="match status" value="1"/>
</dbReference>
<keyword evidence="4 9" id="KW-0732">Signal</keyword>
<keyword evidence="6" id="KW-0106">Calcium</keyword>
<evidence type="ECO:0000256" key="9">
    <source>
        <dbReference type="SAM" id="SignalP"/>
    </source>
</evidence>
<dbReference type="RefSeq" id="WP_226952541.1">
    <property type="nucleotide sequence ID" value="NZ_JACDXW010000001.1"/>
</dbReference>
<proteinExistence type="inferred from homology"/>
<keyword evidence="2" id="KW-0719">Serine esterase</keyword>
<evidence type="ECO:0000256" key="5">
    <source>
        <dbReference type="ARBA" id="ARBA00022801"/>
    </source>
</evidence>
<sequence>MRKNKKSFRSLNLAGAALATALLAACGGGSSDDSASNPPNPAPEPGIGDLAIAPKNHCTMEGVGATALTTDDDPATGFKASILEVSQETVDGDVTKEYCLVKVHVDPEVNIHVAMPSDGTWNGRFRSEGGGMFAGAVSPATGSVGAGFVGVTTDTGHQAGPAGMMDGSFALLPNGQPNVQAKEDFAYRSLHLMSVVGKQLTQSYYEQEPVRSYWYGCSTGGRQGLAMAQRYPDDYDAILVGAPAIHMERFQSYQIWPSVVQKEELGLGNELGFVKGELAGAKAIAACDALDGVVDGVIDDPRLCNYQPSQDPTLTYAGCNGPDCLTHAEAIAIEKIWAGAKDINGNLLWPGQEPSSPLFAFTGANPFGMATEQAKYWVYYDPTWDWKTLTYENYGDFFQKSIDEVGPVVSTSDPDLSQFKARGGKLIMWHGWTDFGIQPQGTIRYYESIQQTMGKEATAEFVNLYMAPGVGHCNGGDGPNLFGQAADQESAAEQTAKNNMFRALMDWSEKGVQPAEIIATKQAEDQSVTRTRPLCTYPLVARHTGNGSTDDAANFTCETPTH</sequence>